<keyword evidence="2 4" id="KW-0863">Zinc-finger</keyword>
<dbReference type="PROSITE" id="PS01359">
    <property type="entry name" value="ZF_PHD_1"/>
    <property type="match status" value="1"/>
</dbReference>
<dbReference type="InterPro" id="IPR019787">
    <property type="entry name" value="Znf_PHD-finger"/>
</dbReference>
<reference evidence="6 7" key="1">
    <citation type="submission" date="2021-06" db="EMBL/GenBank/DDBJ databases">
        <title>Caerostris extrusa draft genome.</title>
        <authorList>
            <person name="Kono N."/>
            <person name="Arakawa K."/>
        </authorList>
    </citation>
    <scope>NUCLEOTIDE SEQUENCE [LARGE SCALE GENOMIC DNA]</scope>
</reference>
<dbReference type="Proteomes" id="UP001054945">
    <property type="component" value="Unassembled WGS sequence"/>
</dbReference>
<feature type="domain" description="PHD-type" evidence="5">
    <location>
        <begin position="82"/>
        <end position="129"/>
    </location>
</feature>
<gene>
    <name evidence="6" type="primary">ZMYND8_1</name>
    <name evidence="6" type="ORF">CEXT_807561</name>
</gene>
<feature type="non-terminal residue" evidence="6">
    <location>
        <position position="196"/>
    </location>
</feature>
<keyword evidence="1" id="KW-0479">Metal-binding</keyword>
<dbReference type="GO" id="GO:0003714">
    <property type="term" value="F:transcription corepressor activity"/>
    <property type="evidence" value="ECO:0007669"/>
    <property type="project" value="TreeGrafter"/>
</dbReference>
<dbReference type="InterPro" id="IPR013083">
    <property type="entry name" value="Znf_RING/FYVE/PHD"/>
</dbReference>
<dbReference type="Gene3D" id="3.30.40.10">
    <property type="entry name" value="Zinc/RING finger domain, C3HC4 (zinc finger)"/>
    <property type="match status" value="1"/>
</dbReference>
<name>A0AAV4VX84_CAEEX</name>
<dbReference type="GO" id="GO:0005634">
    <property type="term" value="C:nucleus"/>
    <property type="evidence" value="ECO:0007669"/>
    <property type="project" value="TreeGrafter"/>
</dbReference>
<evidence type="ECO:0000256" key="4">
    <source>
        <dbReference type="PROSITE-ProRule" id="PRU00146"/>
    </source>
</evidence>
<dbReference type="InterPro" id="IPR001965">
    <property type="entry name" value="Znf_PHD"/>
</dbReference>
<dbReference type="EMBL" id="BPLR01015296">
    <property type="protein sequence ID" value="GIY75055.1"/>
    <property type="molecule type" value="Genomic_DNA"/>
</dbReference>
<evidence type="ECO:0000256" key="2">
    <source>
        <dbReference type="ARBA" id="ARBA00022771"/>
    </source>
</evidence>
<evidence type="ECO:0000256" key="1">
    <source>
        <dbReference type="ARBA" id="ARBA00022723"/>
    </source>
</evidence>
<sequence>MKVHSTTDKPFITVIKPESSRARKCLSFEEVEDNSFEYESPSSNSKANSAETSPYKNFPDVSVCLKEEDHINVQRELGKTNDCYCWVCHRENVTLTCIACPRAFHQKCAGNYVDMNDYKDWVCPECKRILQAENVDTQSTVLSEISLDKLCSLLKFSLNKMKHRAGVAFHQPVSLDHYPMYLHYIINQWIFSLLEK</sequence>
<dbReference type="GO" id="GO:0016301">
    <property type="term" value="F:kinase activity"/>
    <property type="evidence" value="ECO:0007669"/>
    <property type="project" value="UniProtKB-KW"/>
</dbReference>
<evidence type="ECO:0000256" key="3">
    <source>
        <dbReference type="ARBA" id="ARBA00022833"/>
    </source>
</evidence>
<dbReference type="GO" id="GO:0005737">
    <property type="term" value="C:cytoplasm"/>
    <property type="evidence" value="ECO:0007669"/>
    <property type="project" value="TreeGrafter"/>
</dbReference>
<dbReference type="Pfam" id="PF00628">
    <property type="entry name" value="PHD"/>
    <property type="match status" value="1"/>
</dbReference>
<dbReference type="PANTHER" id="PTHR46453">
    <property type="entry name" value="PROTEIN KINASE C-BINDING PROTEIN 1"/>
    <property type="match status" value="1"/>
</dbReference>
<keyword evidence="3" id="KW-0862">Zinc</keyword>
<dbReference type="SMART" id="SM00249">
    <property type="entry name" value="PHD"/>
    <property type="match status" value="1"/>
</dbReference>
<comment type="caution">
    <text evidence="6">The sequence shown here is derived from an EMBL/GenBank/DDBJ whole genome shotgun (WGS) entry which is preliminary data.</text>
</comment>
<dbReference type="InterPro" id="IPR019786">
    <property type="entry name" value="Zinc_finger_PHD-type_CS"/>
</dbReference>
<dbReference type="PROSITE" id="PS50016">
    <property type="entry name" value="ZF_PHD_2"/>
    <property type="match status" value="1"/>
</dbReference>
<keyword evidence="6" id="KW-0418">Kinase</keyword>
<accession>A0AAV4VX84</accession>
<evidence type="ECO:0000313" key="6">
    <source>
        <dbReference type="EMBL" id="GIY75055.1"/>
    </source>
</evidence>
<dbReference type="PANTHER" id="PTHR46453:SF5">
    <property type="entry name" value="PROTEIN KINASE C-BINDING PROTEIN 1 ISOFORM X1"/>
    <property type="match status" value="1"/>
</dbReference>
<proteinExistence type="predicted"/>
<keyword evidence="7" id="KW-1185">Reference proteome</keyword>
<evidence type="ECO:0000259" key="5">
    <source>
        <dbReference type="PROSITE" id="PS50016"/>
    </source>
</evidence>
<protein>
    <submittedName>
        <fullName evidence="6">Protein kinase C-binding protein 1</fullName>
    </submittedName>
</protein>
<dbReference type="InterPro" id="IPR011011">
    <property type="entry name" value="Znf_FYVE_PHD"/>
</dbReference>
<evidence type="ECO:0000313" key="7">
    <source>
        <dbReference type="Proteomes" id="UP001054945"/>
    </source>
</evidence>
<dbReference type="GO" id="GO:0008270">
    <property type="term" value="F:zinc ion binding"/>
    <property type="evidence" value="ECO:0007669"/>
    <property type="project" value="UniProtKB-KW"/>
</dbReference>
<organism evidence="6 7">
    <name type="scientific">Caerostris extrusa</name>
    <name type="common">Bark spider</name>
    <name type="synonym">Caerostris bankana</name>
    <dbReference type="NCBI Taxonomy" id="172846"/>
    <lineage>
        <taxon>Eukaryota</taxon>
        <taxon>Metazoa</taxon>
        <taxon>Ecdysozoa</taxon>
        <taxon>Arthropoda</taxon>
        <taxon>Chelicerata</taxon>
        <taxon>Arachnida</taxon>
        <taxon>Araneae</taxon>
        <taxon>Araneomorphae</taxon>
        <taxon>Entelegynae</taxon>
        <taxon>Araneoidea</taxon>
        <taxon>Araneidae</taxon>
        <taxon>Caerostris</taxon>
    </lineage>
</organism>
<dbReference type="AlphaFoldDB" id="A0AAV4VX84"/>
<keyword evidence="6" id="KW-0808">Transferase</keyword>
<dbReference type="SUPFAM" id="SSF57903">
    <property type="entry name" value="FYVE/PHD zinc finger"/>
    <property type="match status" value="1"/>
</dbReference>